<keyword evidence="5" id="KW-1185">Reference proteome</keyword>
<comment type="similarity">
    <text evidence="2">Belongs to the thioredoxin family. DsbA subfamily.</text>
</comment>
<gene>
    <name evidence="4" type="ORF">D9R08_07635</name>
</gene>
<dbReference type="AlphaFoldDB" id="A0A3L9Y9B0"/>
<comment type="caution">
    <text evidence="4">The sequence shown here is derived from an EMBL/GenBank/DDBJ whole genome shotgun (WGS) entry which is preliminary data.</text>
</comment>
<proteinExistence type="inferred from homology"/>
<dbReference type="Proteomes" id="UP000281343">
    <property type="component" value="Unassembled WGS sequence"/>
</dbReference>
<organism evidence="4 5">
    <name type="scientific">Rhodophyticola porphyridii</name>
    <dbReference type="NCBI Taxonomy" id="1852017"/>
    <lineage>
        <taxon>Bacteria</taxon>
        <taxon>Pseudomonadati</taxon>
        <taxon>Pseudomonadota</taxon>
        <taxon>Alphaproteobacteria</taxon>
        <taxon>Rhodobacterales</taxon>
        <taxon>Roseobacteraceae</taxon>
        <taxon>Rhodophyticola</taxon>
    </lineage>
</organism>
<dbReference type="Gene3D" id="3.40.30.10">
    <property type="entry name" value="Glutaredoxin"/>
    <property type="match status" value="1"/>
</dbReference>
<dbReference type="InterPro" id="IPR036249">
    <property type="entry name" value="Thioredoxin-like_sf"/>
</dbReference>
<evidence type="ECO:0000256" key="1">
    <source>
        <dbReference type="ARBA" id="ARBA00003565"/>
    </source>
</evidence>
<protein>
    <submittedName>
        <fullName evidence="4">DsbA family protein</fullName>
    </submittedName>
</protein>
<reference evidence="4 5" key="1">
    <citation type="submission" date="2018-10" db="EMBL/GenBank/DDBJ databases">
        <authorList>
            <person name="Jung H.S."/>
            <person name="Jeon C.O."/>
        </authorList>
    </citation>
    <scope>NUCLEOTIDE SEQUENCE [LARGE SCALE GENOMIC DNA]</scope>
    <source>
        <strain evidence="4 5">MA-7-27</strain>
    </source>
</reference>
<dbReference type="SUPFAM" id="SSF52833">
    <property type="entry name" value="Thioredoxin-like"/>
    <property type="match status" value="1"/>
</dbReference>
<sequence length="224" mass="24619">MKRRTILTGIGATGLVLGGAALIAPWQSGRNPALPPLGAAGAQATGDMPEIVDMALGQEDAPVTVIEYASFTCPHCATFHENVFPQIKENYIETGKVRFVYREVYFDRFGLWATMVARCAGPERYFAVVDRIYETQREWVQGEPATVAENLRRIGRSVGLGEAELEACLTDADMAQALVDRYEAHQEEHNIPGTPTFIIDGEQFSNMSYASFAEILDERVAAAQ</sequence>
<dbReference type="Pfam" id="PF13462">
    <property type="entry name" value="Thioredoxin_4"/>
    <property type="match status" value="1"/>
</dbReference>
<evidence type="ECO:0000259" key="3">
    <source>
        <dbReference type="PROSITE" id="PS51352"/>
    </source>
</evidence>
<evidence type="ECO:0000313" key="4">
    <source>
        <dbReference type="EMBL" id="RMA42656.1"/>
    </source>
</evidence>
<comment type="function">
    <text evidence="1">May be required for disulfide bond formation in some proteins.</text>
</comment>
<evidence type="ECO:0000256" key="2">
    <source>
        <dbReference type="ARBA" id="ARBA00005791"/>
    </source>
</evidence>
<feature type="domain" description="Thioredoxin" evidence="3">
    <location>
        <begin position="28"/>
        <end position="221"/>
    </location>
</feature>
<dbReference type="PANTHER" id="PTHR13887">
    <property type="entry name" value="GLUTATHIONE S-TRANSFERASE KAPPA"/>
    <property type="match status" value="1"/>
</dbReference>
<dbReference type="InterPro" id="IPR012336">
    <property type="entry name" value="Thioredoxin-like_fold"/>
</dbReference>
<accession>A0A3L9Y9B0</accession>
<evidence type="ECO:0000313" key="5">
    <source>
        <dbReference type="Proteomes" id="UP000281343"/>
    </source>
</evidence>
<dbReference type="PANTHER" id="PTHR13887:SF56">
    <property type="entry name" value="THIOREDOXIN-LIKE REDUCTASE RV2466C"/>
    <property type="match status" value="1"/>
</dbReference>
<dbReference type="OrthoDB" id="8478320at2"/>
<dbReference type="EMBL" id="RCNT01000003">
    <property type="protein sequence ID" value="RMA42656.1"/>
    <property type="molecule type" value="Genomic_DNA"/>
</dbReference>
<dbReference type="PROSITE" id="PS51352">
    <property type="entry name" value="THIOREDOXIN_2"/>
    <property type="match status" value="1"/>
</dbReference>
<dbReference type="InterPro" id="IPR013766">
    <property type="entry name" value="Thioredoxin_domain"/>
</dbReference>
<dbReference type="RefSeq" id="WP_121897441.1">
    <property type="nucleotide sequence ID" value="NZ_RCNT01000003.1"/>
</dbReference>
<name>A0A3L9Y9B0_9RHOB</name>